<dbReference type="InterPro" id="IPR036291">
    <property type="entry name" value="NAD(P)-bd_dom_sf"/>
</dbReference>
<evidence type="ECO:0000313" key="4">
    <source>
        <dbReference type="Proteomes" id="UP000182063"/>
    </source>
</evidence>
<evidence type="ECO:0000313" key="3">
    <source>
        <dbReference type="EMBL" id="API58679.1"/>
    </source>
</evidence>
<dbReference type="Proteomes" id="UP000182063">
    <property type="component" value="Chromosome"/>
</dbReference>
<name>A0A1L3ZSU9_9SPHN</name>
<accession>A0A1L3ZSU9</accession>
<dbReference type="PRINTS" id="PR00081">
    <property type="entry name" value="GDHRDH"/>
</dbReference>
<dbReference type="CDD" id="cd05233">
    <property type="entry name" value="SDR_c"/>
    <property type="match status" value="1"/>
</dbReference>
<keyword evidence="4" id="KW-1185">Reference proteome</keyword>
<dbReference type="PROSITE" id="PS00061">
    <property type="entry name" value="ADH_SHORT"/>
    <property type="match status" value="1"/>
</dbReference>
<dbReference type="GO" id="GO:0016491">
    <property type="term" value="F:oxidoreductase activity"/>
    <property type="evidence" value="ECO:0007669"/>
    <property type="project" value="UniProtKB-KW"/>
</dbReference>
<dbReference type="Pfam" id="PF13561">
    <property type="entry name" value="adh_short_C2"/>
    <property type="match status" value="1"/>
</dbReference>
<evidence type="ECO:0008006" key="5">
    <source>
        <dbReference type="Google" id="ProtNLM"/>
    </source>
</evidence>
<dbReference type="FunFam" id="3.40.50.720:FF:000084">
    <property type="entry name" value="Short-chain dehydrogenase reductase"/>
    <property type="match status" value="1"/>
</dbReference>
<dbReference type="PANTHER" id="PTHR24321">
    <property type="entry name" value="DEHYDROGENASES, SHORT CHAIN"/>
    <property type="match status" value="1"/>
</dbReference>
<organism evidence="3 4">
    <name type="scientific">Tardibacter chloracetimidivorans</name>
    <dbReference type="NCBI Taxonomy" id="1921510"/>
    <lineage>
        <taxon>Bacteria</taxon>
        <taxon>Pseudomonadati</taxon>
        <taxon>Pseudomonadota</taxon>
        <taxon>Alphaproteobacteria</taxon>
        <taxon>Sphingomonadales</taxon>
        <taxon>Sphingomonadaceae</taxon>
        <taxon>Tardibacter</taxon>
    </lineage>
</organism>
<sequence length="259" mass="26642">MGGDGQRGVEWTGKVALVTGAGSGIGQASAEAFARAGAKVAVVDLDVAGGERVVENIKAAGGEAFFIASNVSDENAVKEMVAETLSRYGRLDAAHNNAGISPDTGLTADCPFDVWNQVMAVNLTGTWLCMKHQIPALLAGGGGAIVNTGSVNSIKGAPKLSAYAASKHGLVGLTRTAAIEYAAQNIRVNMICPGITLTPMLEKKAAEVDWDLKTAHQMVPIDRLAAPNEMAEAAVWLCSTSASYITGVVLSVDGGMTLN</sequence>
<dbReference type="PRINTS" id="PR00080">
    <property type="entry name" value="SDRFAMILY"/>
</dbReference>
<dbReference type="OrthoDB" id="9792355at2"/>
<proteinExistence type="inferred from homology"/>
<dbReference type="SUPFAM" id="SSF51735">
    <property type="entry name" value="NAD(P)-binding Rossmann-fold domains"/>
    <property type="match status" value="1"/>
</dbReference>
<reference evidence="4" key="1">
    <citation type="submission" date="2016-11" db="EMBL/GenBank/DDBJ databases">
        <title>Complete Genome Sequence of alachlor-degrading Sphingomonas sp. strain JJ-A5.</title>
        <authorList>
            <person name="Lee H."/>
            <person name="Ka J.-O."/>
        </authorList>
    </citation>
    <scope>NUCLEOTIDE SEQUENCE [LARGE SCALE GENOMIC DNA]</scope>
    <source>
        <strain evidence="4">JJ-A5</strain>
    </source>
</reference>
<dbReference type="PANTHER" id="PTHR24321:SF8">
    <property type="entry name" value="ESTRADIOL 17-BETA-DEHYDROGENASE 8-RELATED"/>
    <property type="match status" value="1"/>
</dbReference>
<dbReference type="AlphaFoldDB" id="A0A1L3ZSU9"/>
<dbReference type="Gene3D" id="3.40.50.720">
    <property type="entry name" value="NAD(P)-binding Rossmann-like Domain"/>
    <property type="match status" value="1"/>
</dbReference>
<dbReference type="KEGG" id="sphj:BSL82_04600"/>
<dbReference type="STRING" id="1921510.BSL82_04600"/>
<evidence type="ECO:0000256" key="2">
    <source>
        <dbReference type="ARBA" id="ARBA00023002"/>
    </source>
</evidence>
<evidence type="ECO:0000256" key="1">
    <source>
        <dbReference type="ARBA" id="ARBA00006484"/>
    </source>
</evidence>
<gene>
    <name evidence="3" type="ORF">BSL82_04600</name>
</gene>
<dbReference type="InterPro" id="IPR020904">
    <property type="entry name" value="Sc_DH/Rdtase_CS"/>
</dbReference>
<keyword evidence="2" id="KW-0560">Oxidoreductase</keyword>
<dbReference type="EMBL" id="CP018221">
    <property type="protein sequence ID" value="API58679.1"/>
    <property type="molecule type" value="Genomic_DNA"/>
</dbReference>
<comment type="similarity">
    <text evidence="1">Belongs to the short-chain dehydrogenases/reductases (SDR) family.</text>
</comment>
<protein>
    <recommendedName>
        <fullName evidence="5">Short chain dehydrogenase</fullName>
    </recommendedName>
</protein>
<dbReference type="NCBIfam" id="NF005559">
    <property type="entry name" value="PRK07231.1"/>
    <property type="match status" value="1"/>
</dbReference>
<dbReference type="InterPro" id="IPR002347">
    <property type="entry name" value="SDR_fam"/>
</dbReference>